<dbReference type="Gene3D" id="2.30.30.30">
    <property type="match status" value="1"/>
</dbReference>
<dbReference type="PROSITE" id="PS00467">
    <property type="entry name" value="RIBOSOMAL_L2"/>
    <property type="match status" value="1"/>
</dbReference>
<dbReference type="GO" id="GO:0005762">
    <property type="term" value="C:mitochondrial large ribosomal subunit"/>
    <property type="evidence" value="ECO:0007669"/>
    <property type="project" value="TreeGrafter"/>
</dbReference>
<dbReference type="GO" id="GO:0032543">
    <property type="term" value="P:mitochondrial translation"/>
    <property type="evidence" value="ECO:0007669"/>
    <property type="project" value="TreeGrafter"/>
</dbReference>
<dbReference type="InterPro" id="IPR022666">
    <property type="entry name" value="Ribosomal_uL2_RNA-bd_dom"/>
</dbReference>
<dbReference type="Pfam" id="PF03947">
    <property type="entry name" value="Ribosomal_L2_C"/>
    <property type="match status" value="1"/>
</dbReference>
<dbReference type="Gene3D" id="2.40.50.140">
    <property type="entry name" value="Nucleic acid-binding proteins"/>
    <property type="match status" value="1"/>
</dbReference>
<feature type="domain" description="Large ribosomal subunit protein uL2 C-terminal" evidence="4">
    <location>
        <begin position="106"/>
        <end position="236"/>
    </location>
</feature>
<gene>
    <name evidence="6" type="primary">rpl2</name>
</gene>
<evidence type="ECO:0000256" key="3">
    <source>
        <dbReference type="ARBA" id="ARBA00023274"/>
    </source>
</evidence>
<dbReference type="InterPro" id="IPR022671">
    <property type="entry name" value="Ribosomal_uL2_CS"/>
</dbReference>
<evidence type="ECO:0000256" key="1">
    <source>
        <dbReference type="ARBA" id="ARBA00005636"/>
    </source>
</evidence>
<dbReference type="EMBL" id="MK573199">
    <property type="protein sequence ID" value="QEM01575.1"/>
    <property type="molecule type" value="Genomic_DNA"/>
</dbReference>
<reference evidence="6" key="1">
    <citation type="journal article" date="2019" name="Genome Biol. Evol.">
        <title>Nephromyces represents a diverse and novel lineage of the Apicomplexa that has retained apicoplasts.</title>
        <authorList>
            <person name="Munoz-Gomez S.A."/>
            <person name="Durnin K."/>
            <person name="Eme L."/>
            <person name="Paight C."/>
            <person name="Lane C.E."/>
            <person name="Saffo M.B."/>
            <person name="Slamovits C.H."/>
        </authorList>
    </citation>
    <scope>NUCLEOTIDE SEQUENCE</scope>
    <source>
        <strain evidence="6">439</strain>
    </source>
</reference>
<dbReference type="SMART" id="SM01382">
    <property type="entry name" value="Ribosomal_L2_C"/>
    <property type="match status" value="1"/>
</dbReference>
<proteinExistence type="inferred from homology"/>
<dbReference type="NCBIfam" id="TIGR01171">
    <property type="entry name" value="rplB_bact"/>
    <property type="match status" value="1"/>
</dbReference>
<evidence type="ECO:0000256" key="2">
    <source>
        <dbReference type="ARBA" id="ARBA00022980"/>
    </source>
</evidence>
<dbReference type="Pfam" id="PF00181">
    <property type="entry name" value="Ribosomal_L2_N"/>
    <property type="match status" value="1"/>
</dbReference>
<dbReference type="InterPro" id="IPR008991">
    <property type="entry name" value="Translation_prot_SH3-like_sf"/>
</dbReference>
<dbReference type="SMART" id="SM01383">
    <property type="entry name" value="Ribosomal_L2"/>
    <property type="match status" value="1"/>
</dbReference>
<dbReference type="InterPro" id="IPR002171">
    <property type="entry name" value="Ribosomal_uL2"/>
</dbReference>
<dbReference type="InterPro" id="IPR005880">
    <property type="entry name" value="Ribosomal_uL2_bac/org-type"/>
</dbReference>
<dbReference type="Gene3D" id="4.10.950.10">
    <property type="entry name" value="Ribosomal protein L2, domain 3"/>
    <property type="match status" value="1"/>
</dbReference>
<sequence length="254" mass="29212">MIIYKQLITNYKRKFGKNNSGKITTRHRGGSGLKKLYRKINFNYSNYGKLSNYALWITTQYDPFRKAFIMLIKYLNGYKIGEFDYILAPEGLNSKDIIYFNLILEQKIGTSKSLKYCSIGNLICNIEFKPNQGSQLAKAAGTYALILALDKKYALIKLPSKEQRLISINCFCILGKINLGKFNSKKFLTKAGDKRHLNFRPKVRGVAMNACDHPHGGGEGRSRIGKRFLYSPWKKILFKKQKKVSKFILLRKVK</sequence>
<keyword evidence="2 6" id="KW-0689">Ribosomal protein</keyword>
<dbReference type="InterPro" id="IPR022669">
    <property type="entry name" value="Ribosomal_uL2_C"/>
</dbReference>
<keyword evidence="3" id="KW-0687">Ribonucleoprotein</keyword>
<dbReference type="InterPro" id="IPR014722">
    <property type="entry name" value="Rib_uL2_dom2"/>
</dbReference>
<dbReference type="PIRSF" id="PIRSF002158">
    <property type="entry name" value="Ribosomal_L2"/>
    <property type="match status" value="1"/>
</dbReference>
<comment type="similarity">
    <text evidence="1">Belongs to the universal ribosomal protein uL2 family.</text>
</comment>
<feature type="domain" description="Large ribosomal subunit protein uL2 RNA-binding" evidence="5">
    <location>
        <begin position="16"/>
        <end position="100"/>
    </location>
</feature>
<dbReference type="SUPFAM" id="SSF50104">
    <property type="entry name" value="Translation proteins SH3-like domain"/>
    <property type="match status" value="1"/>
</dbReference>
<dbReference type="GO" id="GO:0003723">
    <property type="term" value="F:RNA binding"/>
    <property type="evidence" value="ECO:0007669"/>
    <property type="project" value="InterPro"/>
</dbReference>
<evidence type="ECO:0000259" key="4">
    <source>
        <dbReference type="SMART" id="SM01382"/>
    </source>
</evidence>
<name>A0A5C1H7D0_9APIC</name>
<evidence type="ECO:0000259" key="5">
    <source>
        <dbReference type="SMART" id="SM01383"/>
    </source>
</evidence>
<dbReference type="GO" id="GO:0016740">
    <property type="term" value="F:transferase activity"/>
    <property type="evidence" value="ECO:0007669"/>
    <property type="project" value="InterPro"/>
</dbReference>
<organism evidence="6">
    <name type="scientific">Nephromyces sp. ex Molgula occidentalis</name>
    <dbReference type="NCBI Taxonomy" id="2544991"/>
    <lineage>
        <taxon>Eukaryota</taxon>
        <taxon>Sar</taxon>
        <taxon>Alveolata</taxon>
        <taxon>Apicomplexa</taxon>
        <taxon>Aconoidasida</taxon>
        <taxon>Nephromycida</taxon>
        <taxon>Nephromyces</taxon>
    </lineage>
</organism>
<protein>
    <submittedName>
        <fullName evidence="6">50S ribosomal protein L2</fullName>
    </submittedName>
</protein>
<dbReference type="InterPro" id="IPR014726">
    <property type="entry name" value="Ribosomal_uL2_dom3"/>
</dbReference>
<dbReference type="SUPFAM" id="SSF50249">
    <property type="entry name" value="Nucleic acid-binding proteins"/>
    <property type="match status" value="1"/>
</dbReference>
<dbReference type="PANTHER" id="PTHR13691:SF5">
    <property type="entry name" value="LARGE RIBOSOMAL SUBUNIT PROTEIN UL2M"/>
    <property type="match status" value="1"/>
</dbReference>
<dbReference type="InterPro" id="IPR012340">
    <property type="entry name" value="NA-bd_OB-fold"/>
</dbReference>
<evidence type="ECO:0000313" key="6">
    <source>
        <dbReference type="EMBL" id="QEM01575.1"/>
    </source>
</evidence>
<dbReference type="AlphaFoldDB" id="A0A5C1H7D0"/>
<dbReference type="GO" id="GO:0003735">
    <property type="term" value="F:structural constituent of ribosome"/>
    <property type="evidence" value="ECO:0007669"/>
    <property type="project" value="InterPro"/>
</dbReference>
<accession>A0A5C1H7D0</accession>
<dbReference type="PANTHER" id="PTHR13691">
    <property type="entry name" value="RIBOSOMAL PROTEIN L2"/>
    <property type="match status" value="1"/>
</dbReference>